<keyword evidence="1" id="KW-0472">Membrane</keyword>
<dbReference type="Proteomes" id="UP000688137">
    <property type="component" value="Unassembled WGS sequence"/>
</dbReference>
<gene>
    <name evidence="2" type="ORF">PPRIM_AZ9-3.1.T1730014</name>
</gene>
<comment type="caution">
    <text evidence="2">The sequence shown here is derived from an EMBL/GenBank/DDBJ whole genome shotgun (WGS) entry which is preliminary data.</text>
</comment>
<keyword evidence="1" id="KW-0812">Transmembrane</keyword>
<organism evidence="2 3">
    <name type="scientific">Paramecium primaurelia</name>
    <dbReference type="NCBI Taxonomy" id="5886"/>
    <lineage>
        <taxon>Eukaryota</taxon>
        <taxon>Sar</taxon>
        <taxon>Alveolata</taxon>
        <taxon>Ciliophora</taxon>
        <taxon>Intramacronucleata</taxon>
        <taxon>Oligohymenophorea</taxon>
        <taxon>Peniculida</taxon>
        <taxon>Parameciidae</taxon>
        <taxon>Paramecium</taxon>
    </lineage>
</organism>
<protein>
    <recommendedName>
        <fullName evidence="4">Transmembrane protein</fullName>
    </recommendedName>
</protein>
<reference evidence="2" key="1">
    <citation type="submission" date="2021-01" db="EMBL/GenBank/DDBJ databases">
        <authorList>
            <consortium name="Genoscope - CEA"/>
            <person name="William W."/>
        </authorList>
    </citation>
    <scope>NUCLEOTIDE SEQUENCE</scope>
</reference>
<evidence type="ECO:0000313" key="2">
    <source>
        <dbReference type="EMBL" id="CAD8116473.1"/>
    </source>
</evidence>
<proteinExistence type="predicted"/>
<feature type="transmembrane region" description="Helical" evidence="1">
    <location>
        <begin position="103"/>
        <end position="128"/>
    </location>
</feature>
<dbReference type="AlphaFoldDB" id="A0A8S1QL97"/>
<accession>A0A8S1QL97</accession>
<evidence type="ECO:0000313" key="3">
    <source>
        <dbReference type="Proteomes" id="UP000688137"/>
    </source>
</evidence>
<keyword evidence="1" id="KW-1133">Transmembrane helix</keyword>
<sequence>MNNSNLPPLIYQNFQLNEDGKYLSKSLYQSEPILFYQEMGYQKLIQYKNFIAVENQGNVRCFKFQVGLIISIQTIKITNKDYSIIAIWYNLIILHYKISQDHLSLFIVMIMNYIKFLIIVFLIMYFHIHLSTLETLLIQLFQ</sequence>
<keyword evidence="3" id="KW-1185">Reference proteome</keyword>
<evidence type="ECO:0000256" key="1">
    <source>
        <dbReference type="SAM" id="Phobius"/>
    </source>
</evidence>
<evidence type="ECO:0008006" key="4">
    <source>
        <dbReference type="Google" id="ProtNLM"/>
    </source>
</evidence>
<dbReference type="EMBL" id="CAJJDM010000182">
    <property type="protein sequence ID" value="CAD8116473.1"/>
    <property type="molecule type" value="Genomic_DNA"/>
</dbReference>
<name>A0A8S1QL97_PARPR</name>